<dbReference type="EMBL" id="PDSK01000064">
    <property type="protein sequence ID" value="PIE35079.1"/>
    <property type="molecule type" value="Genomic_DNA"/>
</dbReference>
<dbReference type="InterPro" id="IPR027476">
    <property type="entry name" value="DppA_N"/>
</dbReference>
<evidence type="ECO:0000256" key="2">
    <source>
        <dbReference type="PIRSR" id="PIRSR015853-2"/>
    </source>
</evidence>
<dbReference type="PIRSF" id="PIRSF015853">
    <property type="entry name" value="Pep_DppA"/>
    <property type="match status" value="1"/>
</dbReference>
<evidence type="ECO:0000256" key="1">
    <source>
        <dbReference type="PIRSR" id="PIRSR015853-1"/>
    </source>
</evidence>
<gene>
    <name evidence="3" type="ORF">CSA56_05595</name>
</gene>
<feature type="active site" description="Nucleophile" evidence="1">
    <location>
        <position position="117"/>
    </location>
</feature>
<feature type="binding site" evidence="2">
    <location>
        <position position="135"/>
    </location>
    <ligand>
        <name>Zn(2+)</name>
        <dbReference type="ChEBI" id="CHEBI:29105"/>
        <label>2</label>
    </ligand>
</feature>
<feature type="binding site" evidence="2">
    <location>
        <position position="60"/>
    </location>
    <ligand>
        <name>Zn(2+)</name>
        <dbReference type="ChEBI" id="CHEBI:29105"/>
        <label>2</label>
    </ligand>
</feature>
<dbReference type="CDD" id="cd08770">
    <property type="entry name" value="DAP_dppA_3"/>
    <property type="match status" value="1"/>
</dbReference>
<feature type="binding site" evidence="2">
    <location>
        <position position="8"/>
    </location>
    <ligand>
        <name>Zn(2+)</name>
        <dbReference type="ChEBI" id="CHEBI:29105"/>
        <label>2</label>
    </ligand>
</feature>
<dbReference type="GO" id="GO:0046872">
    <property type="term" value="F:metal ion binding"/>
    <property type="evidence" value="ECO:0007669"/>
    <property type="project" value="UniProtKB-KW"/>
</dbReference>
<name>A0A2G6KJS6_9BACT</name>
<protein>
    <submittedName>
        <fullName evidence="3">Amino acid amidase</fullName>
    </submittedName>
</protein>
<dbReference type="Gene3D" id="3.40.50.10780">
    <property type="entry name" value="Dipeptide transport protein"/>
    <property type="match status" value="1"/>
</dbReference>
<reference evidence="3 4" key="1">
    <citation type="submission" date="2017-10" db="EMBL/GenBank/DDBJ databases">
        <title>Novel microbial diversity and functional potential in the marine mammal oral microbiome.</title>
        <authorList>
            <person name="Dudek N.K."/>
            <person name="Sun C.L."/>
            <person name="Burstein D."/>
            <person name="Kantor R.S."/>
            <person name="Aliaga Goltsman D.S."/>
            <person name="Bik E.M."/>
            <person name="Thomas B.C."/>
            <person name="Banfield J.F."/>
            <person name="Relman D.A."/>
        </authorList>
    </citation>
    <scope>NUCLEOTIDE SEQUENCE [LARGE SCALE GENOMIC DNA]</scope>
    <source>
        <strain evidence="3">DOLJORAL78_47_16</strain>
    </source>
</reference>
<accession>A0A2G6KJS6</accession>
<keyword evidence="2" id="KW-0479">Metal-binding</keyword>
<evidence type="ECO:0000313" key="3">
    <source>
        <dbReference type="EMBL" id="PIE35079.1"/>
    </source>
</evidence>
<dbReference type="InterPro" id="IPR036177">
    <property type="entry name" value="Peptidase_M55_sf"/>
</dbReference>
<organism evidence="3 4">
    <name type="scientific">candidate division KSB3 bacterium</name>
    <dbReference type="NCBI Taxonomy" id="2044937"/>
    <lineage>
        <taxon>Bacteria</taxon>
        <taxon>candidate division KSB3</taxon>
    </lineage>
</organism>
<feature type="binding site" evidence="2">
    <location>
        <position position="10"/>
    </location>
    <ligand>
        <name>Zn(2+)</name>
        <dbReference type="ChEBI" id="CHEBI:29105"/>
        <label>1</label>
    </ligand>
</feature>
<comment type="caution">
    <text evidence="3">The sequence shown here is derived from an EMBL/GenBank/DDBJ whole genome shotgun (WGS) entry which is preliminary data.</text>
</comment>
<dbReference type="SUPFAM" id="SSF63992">
    <property type="entry name" value="Dipeptide transport protein"/>
    <property type="match status" value="1"/>
</dbReference>
<feature type="binding site" evidence="2">
    <location>
        <position position="8"/>
    </location>
    <ligand>
        <name>Zn(2+)</name>
        <dbReference type="ChEBI" id="CHEBI:29105"/>
        <label>1</label>
    </ligand>
</feature>
<feature type="binding site" evidence="2">
    <location>
        <position position="105"/>
    </location>
    <ligand>
        <name>Zn(2+)</name>
        <dbReference type="ChEBI" id="CHEBI:29105"/>
        <label>2</label>
    </ligand>
</feature>
<evidence type="ECO:0000313" key="4">
    <source>
        <dbReference type="Proteomes" id="UP000230821"/>
    </source>
</evidence>
<dbReference type="Pfam" id="PF04951">
    <property type="entry name" value="Peptidase_M55"/>
    <property type="match status" value="1"/>
</dbReference>
<dbReference type="Gene3D" id="3.30.1360.130">
    <property type="entry name" value="Dipeptide transport protein"/>
    <property type="match status" value="1"/>
</dbReference>
<sequence>MKIYISADIEGVTGVTHWDEANKEKHIYKIFQEQMTREVAAACEGALAAGAAEILLKDAHGSGRNILPDKLPEEVKIIRGWSGHPLCMVQELDESFDALLFVGYHSRAGANTNPLAHSLALAMPSIKINDRFASEFLLHSYAAAMQGVPVAFLSGDDGVCQDVKAMNGHIETVAVKQGIGGSTLSIHPNLALQKIRTAVQNALQSDLSLCHIPLPEKFNVEIRYTEHPKAYRASYYPGARPIDSHTIGFHTTDYFEVLRLLLFVGS</sequence>
<keyword evidence="2" id="KW-0862">Zinc</keyword>
<proteinExistence type="predicted"/>
<dbReference type="Proteomes" id="UP000230821">
    <property type="component" value="Unassembled WGS sequence"/>
</dbReference>
<dbReference type="InterPro" id="IPR007035">
    <property type="entry name" value="Peptidase_M55"/>
</dbReference>
<dbReference type="AlphaFoldDB" id="A0A2G6KJS6"/>